<feature type="compositionally biased region" description="Low complexity" evidence="1">
    <location>
        <begin position="8"/>
        <end position="28"/>
    </location>
</feature>
<sequence>MSSTFQVPGEQAGQLEEEAASSSGGPASSWWCSLATQALAPGGQLTTEDNPGQQSKVACLHFKPIFSFQSTEPATPAFAATHTRAGMFLAMRQACKRAR</sequence>
<dbReference type="EMBL" id="BLLF01008916">
    <property type="protein sequence ID" value="GFH33562.1"/>
    <property type="molecule type" value="Genomic_DNA"/>
</dbReference>
<gene>
    <name evidence="2" type="ORF">HaLaN_32952</name>
</gene>
<feature type="non-terminal residue" evidence="2">
    <location>
        <position position="99"/>
    </location>
</feature>
<evidence type="ECO:0000256" key="1">
    <source>
        <dbReference type="SAM" id="MobiDB-lite"/>
    </source>
</evidence>
<evidence type="ECO:0000313" key="3">
    <source>
        <dbReference type="Proteomes" id="UP000485058"/>
    </source>
</evidence>
<evidence type="ECO:0000313" key="2">
    <source>
        <dbReference type="EMBL" id="GFH33562.1"/>
    </source>
</evidence>
<feature type="region of interest" description="Disordered" evidence="1">
    <location>
        <begin position="1"/>
        <end position="28"/>
    </location>
</feature>
<keyword evidence="3" id="KW-1185">Reference proteome</keyword>
<organism evidence="2 3">
    <name type="scientific">Haematococcus lacustris</name>
    <name type="common">Green alga</name>
    <name type="synonym">Haematococcus pluvialis</name>
    <dbReference type="NCBI Taxonomy" id="44745"/>
    <lineage>
        <taxon>Eukaryota</taxon>
        <taxon>Viridiplantae</taxon>
        <taxon>Chlorophyta</taxon>
        <taxon>core chlorophytes</taxon>
        <taxon>Chlorophyceae</taxon>
        <taxon>CS clade</taxon>
        <taxon>Chlamydomonadales</taxon>
        <taxon>Haematococcaceae</taxon>
        <taxon>Haematococcus</taxon>
    </lineage>
</organism>
<name>A0A6A0AL83_HAELA</name>
<protein>
    <submittedName>
        <fullName evidence="2">Uncharacterized protein</fullName>
    </submittedName>
</protein>
<dbReference type="AlphaFoldDB" id="A0A6A0AL83"/>
<accession>A0A6A0AL83</accession>
<proteinExistence type="predicted"/>
<comment type="caution">
    <text evidence="2">The sequence shown here is derived from an EMBL/GenBank/DDBJ whole genome shotgun (WGS) entry which is preliminary data.</text>
</comment>
<reference evidence="2 3" key="1">
    <citation type="submission" date="2020-02" db="EMBL/GenBank/DDBJ databases">
        <title>Draft genome sequence of Haematococcus lacustris strain NIES-144.</title>
        <authorList>
            <person name="Morimoto D."/>
            <person name="Nakagawa S."/>
            <person name="Yoshida T."/>
            <person name="Sawayama S."/>
        </authorList>
    </citation>
    <scope>NUCLEOTIDE SEQUENCE [LARGE SCALE GENOMIC DNA]</scope>
    <source>
        <strain evidence="2 3">NIES-144</strain>
    </source>
</reference>
<dbReference type="Proteomes" id="UP000485058">
    <property type="component" value="Unassembled WGS sequence"/>
</dbReference>